<feature type="domain" description="Amine oxidase" evidence="1">
    <location>
        <begin position="15"/>
        <end position="298"/>
    </location>
</feature>
<dbReference type="Gene3D" id="3.50.50.60">
    <property type="entry name" value="FAD/NAD(P)-binding domain"/>
    <property type="match status" value="1"/>
</dbReference>
<keyword evidence="3" id="KW-1185">Reference proteome</keyword>
<dbReference type="Gene3D" id="1.10.3110.10">
    <property type="entry name" value="protoporphyrinogen ix oxidase, domain 3"/>
    <property type="match status" value="1"/>
</dbReference>
<dbReference type="InterPro" id="IPR050464">
    <property type="entry name" value="Zeta_carotene_desat/Oxidored"/>
</dbReference>
<sequence length="421" mass="46604">MSAAVPSIAIIGGGISGLSCAYLLSREYDVTLYEAADQIGGHTATKKVEVDSGEYWIDTGFIVYNDRTYPNFIKLMDQLGVQGQKTEMGFSVSCEQSGLEYAGTSINGLFAQRRNLLSPQHWSMLKDIVAFNRHCTKLYEEDAVPKGITLAEFLQIHQYSPAFSRFYLLPMVSAIWSSGTQAAAQMPLEFFIRFFHNHGLLTVTDQPQWYTLRGGSHAYLEPLTRSFQDNIVVNAGIEGVTRTPEGVNVQRQGGMSEHFDHVIFACHSDQALALLRDPSATEIAVLSAIPYKSNQVVLHTDTAMLPSSRRAWASWNYRLKGAVDERTLLTYNMNILQCIEAQETFCVTVNPDAAVNPARVLGEYEYAHPVFTLDSVAASARWAEISGAMNTHYCGAYWHNGFHEDGLASALRVAKAFGVSL</sequence>
<comment type="caution">
    <text evidence="2">The sequence shown here is derived from an EMBL/GenBank/DDBJ whole genome shotgun (WGS) entry which is preliminary data.</text>
</comment>
<reference evidence="2" key="1">
    <citation type="submission" date="2023-07" db="EMBL/GenBank/DDBJ databases">
        <title>Gilvimarinus algae sp. nov., isolated from the surface of Kelp.</title>
        <authorList>
            <person name="Sun Y.Y."/>
            <person name="Gong Y."/>
            <person name="Du Z.J."/>
        </authorList>
    </citation>
    <scope>NUCLEOTIDE SEQUENCE</scope>
    <source>
        <strain evidence="2">SDUM040014</strain>
    </source>
</reference>
<proteinExistence type="predicted"/>
<evidence type="ECO:0000313" key="3">
    <source>
        <dbReference type="Proteomes" id="UP001168380"/>
    </source>
</evidence>
<organism evidence="2 3">
    <name type="scientific">Gilvimarinus algae</name>
    <dbReference type="NCBI Taxonomy" id="3058037"/>
    <lineage>
        <taxon>Bacteria</taxon>
        <taxon>Pseudomonadati</taxon>
        <taxon>Pseudomonadota</taxon>
        <taxon>Gammaproteobacteria</taxon>
        <taxon>Cellvibrionales</taxon>
        <taxon>Cellvibrionaceae</taxon>
        <taxon>Gilvimarinus</taxon>
    </lineage>
</organism>
<accession>A0ABT8TEU4</accession>
<dbReference type="Proteomes" id="UP001168380">
    <property type="component" value="Unassembled WGS sequence"/>
</dbReference>
<protein>
    <submittedName>
        <fullName evidence="2">FAD-dependent oxidoreductase</fullName>
    </submittedName>
</protein>
<evidence type="ECO:0000313" key="2">
    <source>
        <dbReference type="EMBL" id="MDO3382500.1"/>
    </source>
</evidence>
<dbReference type="InterPro" id="IPR036188">
    <property type="entry name" value="FAD/NAD-bd_sf"/>
</dbReference>
<dbReference type="Gene3D" id="3.90.660.20">
    <property type="entry name" value="Protoporphyrinogen oxidase, mitochondrial, domain 2"/>
    <property type="match status" value="1"/>
</dbReference>
<dbReference type="PANTHER" id="PTHR42923">
    <property type="entry name" value="PROTOPORPHYRINOGEN OXIDASE"/>
    <property type="match status" value="1"/>
</dbReference>
<evidence type="ECO:0000259" key="1">
    <source>
        <dbReference type="Pfam" id="PF01593"/>
    </source>
</evidence>
<dbReference type="RefSeq" id="WP_302712786.1">
    <property type="nucleotide sequence ID" value="NZ_JAULRT010000052.1"/>
</dbReference>
<name>A0ABT8TEU4_9GAMM</name>
<dbReference type="Pfam" id="PF01593">
    <property type="entry name" value="Amino_oxidase"/>
    <property type="match status" value="1"/>
</dbReference>
<dbReference type="InterPro" id="IPR002937">
    <property type="entry name" value="Amino_oxidase"/>
</dbReference>
<dbReference type="EMBL" id="JAULRT010000052">
    <property type="protein sequence ID" value="MDO3382500.1"/>
    <property type="molecule type" value="Genomic_DNA"/>
</dbReference>
<dbReference type="PANTHER" id="PTHR42923:SF17">
    <property type="entry name" value="AMINE OXIDASE DOMAIN-CONTAINING PROTEIN"/>
    <property type="match status" value="1"/>
</dbReference>
<gene>
    <name evidence="2" type="ORF">QWI16_09975</name>
</gene>
<dbReference type="SUPFAM" id="SSF51905">
    <property type="entry name" value="FAD/NAD(P)-binding domain"/>
    <property type="match status" value="1"/>
</dbReference>